<dbReference type="SMART" id="SM00645">
    <property type="entry name" value="Pept_C1"/>
    <property type="match status" value="1"/>
</dbReference>
<comment type="similarity">
    <text evidence="1">Belongs to the peptidase C1 family.</text>
</comment>
<comment type="caution">
    <text evidence="8">The sequence shown here is derived from an EMBL/GenBank/DDBJ whole genome shotgun (WGS) entry which is preliminary data.</text>
</comment>
<dbReference type="PANTHER" id="PTHR12411">
    <property type="entry name" value="CYSTEINE PROTEASE FAMILY C1-RELATED"/>
    <property type="match status" value="1"/>
</dbReference>
<evidence type="ECO:0000313" key="8">
    <source>
        <dbReference type="EMBL" id="KAG5678781.1"/>
    </source>
</evidence>
<keyword evidence="6" id="KW-0732">Signal</keyword>
<evidence type="ECO:0000256" key="2">
    <source>
        <dbReference type="ARBA" id="ARBA00022670"/>
    </source>
</evidence>
<dbReference type="InterPro" id="IPR039417">
    <property type="entry name" value="Peptidase_C1A_papain-like"/>
</dbReference>
<proteinExistence type="inferred from homology"/>
<dbReference type="InterPro" id="IPR038765">
    <property type="entry name" value="Papain-like_cys_pep_sf"/>
</dbReference>
<dbReference type="PROSITE" id="PS00640">
    <property type="entry name" value="THIOL_PROTEASE_ASN"/>
    <property type="match status" value="1"/>
</dbReference>
<dbReference type="PROSITE" id="PS00139">
    <property type="entry name" value="THIOL_PROTEASE_CYS"/>
    <property type="match status" value="1"/>
</dbReference>
<dbReference type="InterPro" id="IPR025661">
    <property type="entry name" value="Pept_asp_AS"/>
</dbReference>
<evidence type="ECO:0000256" key="6">
    <source>
        <dbReference type="SAM" id="SignalP"/>
    </source>
</evidence>
<reference evidence="8" key="1">
    <citation type="submission" date="2021-03" db="EMBL/GenBank/DDBJ databases">
        <title>Chromosome level genome of the anhydrobiotic midge Polypedilum vanderplanki.</title>
        <authorList>
            <person name="Yoshida Y."/>
            <person name="Kikawada T."/>
            <person name="Gusev O."/>
        </authorList>
    </citation>
    <scope>NUCLEOTIDE SEQUENCE</scope>
    <source>
        <strain evidence="8">NIAS01</strain>
        <tissue evidence="8">Whole body or cell culture</tissue>
    </source>
</reference>
<keyword evidence="5" id="KW-1015">Disulfide bond</keyword>
<keyword evidence="9" id="KW-1185">Reference proteome</keyword>
<protein>
    <recommendedName>
        <fullName evidence="7">Peptidase C1A papain C-terminal domain-containing protein</fullName>
    </recommendedName>
</protein>
<evidence type="ECO:0000259" key="7">
    <source>
        <dbReference type="SMART" id="SM00645"/>
    </source>
</evidence>
<evidence type="ECO:0000313" key="9">
    <source>
        <dbReference type="Proteomes" id="UP001107558"/>
    </source>
</evidence>
<dbReference type="GO" id="GO:0006508">
    <property type="term" value="P:proteolysis"/>
    <property type="evidence" value="ECO:0007669"/>
    <property type="project" value="UniProtKB-KW"/>
</dbReference>
<dbReference type="InterPro" id="IPR000668">
    <property type="entry name" value="Peptidase_C1A_C"/>
</dbReference>
<keyword evidence="2" id="KW-0645">Protease</keyword>
<keyword evidence="4" id="KW-0788">Thiol protease</keyword>
<dbReference type="Proteomes" id="UP001107558">
    <property type="component" value="Chromosome 2"/>
</dbReference>
<name>A0A9J6CA66_POLVA</name>
<dbReference type="OrthoDB" id="190265at2759"/>
<dbReference type="AlphaFoldDB" id="A0A9J6CA66"/>
<gene>
    <name evidence="8" type="ORF">PVAND_008419</name>
</gene>
<feature type="domain" description="Peptidase C1A papain C-terminal" evidence="7">
    <location>
        <begin position="127"/>
        <end position="352"/>
    </location>
</feature>
<dbReference type="InterPro" id="IPR013128">
    <property type="entry name" value="Peptidase_C1A"/>
</dbReference>
<accession>A0A9J6CA66</accession>
<dbReference type="EMBL" id="JADBJN010000002">
    <property type="protein sequence ID" value="KAG5678781.1"/>
    <property type="molecule type" value="Genomic_DNA"/>
</dbReference>
<evidence type="ECO:0000256" key="5">
    <source>
        <dbReference type="ARBA" id="ARBA00023157"/>
    </source>
</evidence>
<dbReference type="InterPro" id="IPR000169">
    <property type="entry name" value="Pept_cys_AS"/>
</dbReference>
<evidence type="ECO:0000256" key="3">
    <source>
        <dbReference type="ARBA" id="ARBA00022801"/>
    </source>
</evidence>
<dbReference type="CDD" id="cd02248">
    <property type="entry name" value="Peptidase_C1A"/>
    <property type="match status" value="1"/>
</dbReference>
<evidence type="ECO:0000256" key="1">
    <source>
        <dbReference type="ARBA" id="ARBA00008455"/>
    </source>
</evidence>
<feature type="chain" id="PRO_5039955075" description="Peptidase C1A papain C-terminal domain-containing protein" evidence="6">
    <location>
        <begin position="19"/>
        <end position="356"/>
    </location>
</feature>
<dbReference type="PROSITE" id="PS00639">
    <property type="entry name" value="THIOL_PROTEASE_HIS"/>
    <property type="match status" value="1"/>
</dbReference>
<dbReference type="GO" id="GO:0008234">
    <property type="term" value="F:cysteine-type peptidase activity"/>
    <property type="evidence" value="ECO:0007669"/>
    <property type="project" value="UniProtKB-KW"/>
</dbReference>
<organism evidence="8 9">
    <name type="scientific">Polypedilum vanderplanki</name>
    <name type="common">Sleeping chironomid midge</name>
    <dbReference type="NCBI Taxonomy" id="319348"/>
    <lineage>
        <taxon>Eukaryota</taxon>
        <taxon>Metazoa</taxon>
        <taxon>Ecdysozoa</taxon>
        <taxon>Arthropoda</taxon>
        <taxon>Hexapoda</taxon>
        <taxon>Insecta</taxon>
        <taxon>Pterygota</taxon>
        <taxon>Neoptera</taxon>
        <taxon>Endopterygota</taxon>
        <taxon>Diptera</taxon>
        <taxon>Nematocera</taxon>
        <taxon>Chironomoidea</taxon>
        <taxon>Chironomidae</taxon>
        <taxon>Chironominae</taxon>
        <taxon>Polypedilum</taxon>
        <taxon>Polypedilum</taxon>
    </lineage>
</organism>
<dbReference type="Pfam" id="PF00112">
    <property type="entry name" value="Peptidase_C1"/>
    <property type="match status" value="1"/>
</dbReference>
<sequence>MKCLTISILIIFSATIFGSKSSDEKEPHRRKDYKHVFNDEYRKYLDAHPNKNHHEWSEEIKFRREQKFNQTLKWIENHKKNRHPYEVGITRFADVLEEDLTKYLGLDESQNRQPRSLPIINPLDSSPPASLDYSSYAPPITDQAKCGACWAFATVGMLSTVYGYTTNRNWNSYLSEQFLIDCDPVDSGCKGGFPSNTLMWLKGNQLSYMLDSISYPYISGITEKPSVTGCKTSGLNYVPLSMSTIFQANVNGDVDYTKQILWSYGPVITGMSVPSNCTAFHAYKSGVYVDNCNCVSNCTLTNHAVVLMGYGTENGLDYWLFRNSWGTTWGINGYMKIERSSLNKCNMACILIGIEP</sequence>
<feature type="signal peptide" evidence="6">
    <location>
        <begin position="1"/>
        <end position="18"/>
    </location>
</feature>
<dbReference type="PRINTS" id="PR00705">
    <property type="entry name" value="PAPAIN"/>
</dbReference>
<dbReference type="SUPFAM" id="SSF54001">
    <property type="entry name" value="Cysteine proteinases"/>
    <property type="match status" value="1"/>
</dbReference>
<dbReference type="Gene3D" id="3.90.70.10">
    <property type="entry name" value="Cysteine proteinases"/>
    <property type="match status" value="1"/>
</dbReference>
<keyword evidence="3" id="KW-0378">Hydrolase</keyword>
<evidence type="ECO:0000256" key="4">
    <source>
        <dbReference type="ARBA" id="ARBA00022807"/>
    </source>
</evidence>
<dbReference type="InterPro" id="IPR025660">
    <property type="entry name" value="Pept_his_AS"/>
</dbReference>